<keyword evidence="2" id="KW-1185">Reference proteome</keyword>
<protein>
    <recommendedName>
        <fullName evidence="3">Glycosyltransferase</fullName>
    </recommendedName>
</protein>
<sequence length="530" mass="60628">MTFLCRRKLKVVVYFVVATILVVDITQKFSPSYQVQDCGPKASLTRASEVVKPVVNPAGESQSLDHVIYPEVTVVPRIVYYLWCDNKTFEFKHYLSVLSVVRFVRPDRIVFEYGARPPIDRYMYNTWLAELVDTLSYLELQEMSSRRYADVCRDERSRRAYIVSKTRRDGGIFVGKNTIFTRELRGLTETSTTKLLSSYEGYFMSKSNNLDAKKDAGSSLCLRASDYESRKPNASDVTTHVCEYRAIYPRDIMRGGDAFSSLARSLFYGDAAAPTPRSDSQRLIPNIAHMLWIGGTRIDFLFYLSALSLLYVVNVDRLFIHGDLPPSGHYWRRLEGQARITYVPCAKPNVAFGHLSGSKHHMSDIFRAQVMIKYGGIYSDVDVIWTRAPSVEMRSYEAVASFDWANAYYPYPNYINLGVSLGQRGSRFWRLFHDSLKTFRDDIFGFNGLLQPYKVVLIVREQANRDAEVGETFESIDWRHEAHAVHWTWPTPAEFKNQETLVNATGTWAEIGQNVLRHAGLLDEKAERGG</sequence>
<name>A0AAD9NPT3_RIDPI</name>
<dbReference type="AlphaFoldDB" id="A0AAD9NPT3"/>
<dbReference type="EMBL" id="JAODUO010000571">
    <property type="protein sequence ID" value="KAK2177925.1"/>
    <property type="molecule type" value="Genomic_DNA"/>
</dbReference>
<evidence type="ECO:0008006" key="3">
    <source>
        <dbReference type="Google" id="ProtNLM"/>
    </source>
</evidence>
<accession>A0AAD9NPT3</accession>
<dbReference type="Pfam" id="PF04488">
    <property type="entry name" value="Gly_transf_sug"/>
    <property type="match status" value="1"/>
</dbReference>
<dbReference type="SUPFAM" id="SSF53448">
    <property type="entry name" value="Nucleotide-diphospho-sugar transferases"/>
    <property type="match status" value="1"/>
</dbReference>
<dbReference type="Gene3D" id="3.90.550.20">
    <property type="match status" value="1"/>
</dbReference>
<dbReference type="InterPro" id="IPR029044">
    <property type="entry name" value="Nucleotide-diphossugar_trans"/>
</dbReference>
<gene>
    <name evidence="1" type="ORF">NP493_571g03002</name>
</gene>
<evidence type="ECO:0000313" key="2">
    <source>
        <dbReference type="Proteomes" id="UP001209878"/>
    </source>
</evidence>
<dbReference type="PANTHER" id="PTHR46830">
    <property type="entry name" value="TRANSFERASE, PUTATIVE-RELATED"/>
    <property type="match status" value="1"/>
</dbReference>
<dbReference type="Proteomes" id="UP001209878">
    <property type="component" value="Unassembled WGS sequence"/>
</dbReference>
<proteinExistence type="predicted"/>
<evidence type="ECO:0000313" key="1">
    <source>
        <dbReference type="EMBL" id="KAK2177925.1"/>
    </source>
</evidence>
<reference evidence="1" key="1">
    <citation type="journal article" date="2023" name="Mol. Biol. Evol.">
        <title>Third-Generation Sequencing Reveals the Adaptive Role of the Epigenome in Three Deep-Sea Polychaetes.</title>
        <authorList>
            <person name="Perez M."/>
            <person name="Aroh O."/>
            <person name="Sun Y."/>
            <person name="Lan Y."/>
            <person name="Juniper S.K."/>
            <person name="Young C.R."/>
            <person name="Angers B."/>
            <person name="Qian P.Y."/>
        </authorList>
    </citation>
    <scope>NUCLEOTIDE SEQUENCE</scope>
    <source>
        <strain evidence="1">R07B-5</strain>
    </source>
</reference>
<dbReference type="InterPro" id="IPR007577">
    <property type="entry name" value="GlycoTrfase_DXD_sugar-bd_CS"/>
</dbReference>
<comment type="caution">
    <text evidence="1">The sequence shown here is derived from an EMBL/GenBank/DDBJ whole genome shotgun (WGS) entry which is preliminary data.</text>
</comment>
<organism evidence="1 2">
    <name type="scientific">Ridgeia piscesae</name>
    <name type="common">Tubeworm</name>
    <dbReference type="NCBI Taxonomy" id="27915"/>
    <lineage>
        <taxon>Eukaryota</taxon>
        <taxon>Metazoa</taxon>
        <taxon>Spiralia</taxon>
        <taxon>Lophotrochozoa</taxon>
        <taxon>Annelida</taxon>
        <taxon>Polychaeta</taxon>
        <taxon>Sedentaria</taxon>
        <taxon>Canalipalpata</taxon>
        <taxon>Sabellida</taxon>
        <taxon>Siboglinidae</taxon>
        <taxon>Ridgeia</taxon>
    </lineage>
</organism>
<dbReference type="PANTHER" id="PTHR46830:SF1">
    <property type="entry name" value="ALPHA-1,4-N-ACETYLGLUCOSAMINYLTRANSFERASE"/>
    <property type="match status" value="1"/>
</dbReference>